<protein>
    <submittedName>
        <fullName evidence="2">Uncharacterized protein</fullName>
    </submittedName>
</protein>
<feature type="signal peptide" evidence="1">
    <location>
        <begin position="1"/>
        <end position="26"/>
    </location>
</feature>
<proteinExistence type="predicted"/>
<dbReference type="Proteomes" id="UP000250266">
    <property type="component" value="Unassembled WGS sequence"/>
</dbReference>
<accession>A0A8E2DWV1</accession>
<organism evidence="2 3">
    <name type="scientific">Lepidopterella palustris CBS 459.81</name>
    <dbReference type="NCBI Taxonomy" id="1314670"/>
    <lineage>
        <taxon>Eukaryota</taxon>
        <taxon>Fungi</taxon>
        <taxon>Dikarya</taxon>
        <taxon>Ascomycota</taxon>
        <taxon>Pezizomycotina</taxon>
        <taxon>Dothideomycetes</taxon>
        <taxon>Pleosporomycetidae</taxon>
        <taxon>Mytilinidiales</taxon>
        <taxon>Argynnaceae</taxon>
        <taxon>Lepidopterella</taxon>
    </lineage>
</organism>
<feature type="chain" id="PRO_5034384729" evidence="1">
    <location>
        <begin position="27"/>
        <end position="255"/>
    </location>
</feature>
<evidence type="ECO:0000256" key="1">
    <source>
        <dbReference type="SAM" id="SignalP"/>
    </source>
</evidence>
<keyword evidence="3" id="KW-1185">Reference proteome</keyword>
<evidence type="ECO:0000313" key="2">
    <source>
        <dbReference type="EMBL" id="OCK73222.1"/>
    </source>
</evidence>
<keyword evidence="1" id="KW-0732">Signal</keyword>
<sequence>MASHFTVTKRAGWAAVFLLILGSCMGGLPNETCDSYTALQSPGEFIAVPIISHFRLQRESSPLTETERTADLTFCPRFICSIRKVDPSANLTRTSKMLGLMGARQSRLISKEKNSSIPIALIVLPRLAGRCSPTYIRHLNPQHLSYILAVLLAKVCWTAPPTLSKLVLVLKPSLIFFSLGWTERSFPSAAGLKIYFSLPHSLFASSPFLLNLIASSITLATAASSRLLLSILPYTRYYSYHSYLTASLRPTKTSQ</sequence>
<reference evidence="2 3" key="1">
    <citation type="journal article" date="2016" name="Nat. Commun.">
        <title>Ectomycorrhizal ecology is imprinted in the genome of the dominant symbiotic fungus Cenococcum geophilum.</title>
        <authorList>
            <consortium name="DOE Joint Genome Institute"/>
            <person name="Peter M."/>
            <person name="Kohler A."/>
            <person name="Ohm R.A."/>
            <person name="Kuo A."/>
            <person name="Krutzmann J."/>
            <person name="Morin E."/>
            <person name="Arend M."/>
            <person name="Barry K.W."/>
            <person name="Binder M."/>
            <person name="Choi C."/>
            <person name="Clum A."/>
            <person name="Copeland A."/>
            <person name="Grisel N."/>
            <person name="Haridas S."/>
            <person name="Kipfer T."/>
            <person name="LaButti K."/>
            <person name="Lindquist E."/>
            <person name="Lipzen A."/>
            <person name="Maire R."/>
            <person name="Meier B."/>
            <person name="Mihaltcheva S."/>
            <person name="Molinier V."/>
            <person name="Murat C."/>
            <person name="Poggeler S."/>
            <person name="Quandt C.A."/>
            <person name="Sperisen C."/>
            <person name="Tritt A."/>
            <person name="Tisserant E."/>
            <person name="Crous P.W."/>
            <person name="Henrissat B."/>
            <person name="Nehls U."/>
            <person name="Egli S."/>
            <person name="Spatafora J.W."/>
            <person name="Grigoriev I.V."/>
            <person name="Martin F.M."/>
        </authorList>
    </citation>
    <scope>NUCLEOTIDE SEQUENCE [LARGE SCALE GENOMIC DNA]</scope>
    <source>
        <strain evidence="2 3">CBS 459.81</strain>
    </source>
</reference>
<gene>
    <name evidence="2" type="ORF">K432DRAFT_387504</name>
</gene>
<dbReference type="EMBL" id="KV745884">
    <property type="protein sequence ID" value="OCK73222.1"/>
    <property type="molecule type" value="Genomic_DNA"/>
</dbReference>
<dbReference type="AlphaFoldDB" id="A0A8E2DWV1"/>
<evidence type="ECO:0000313" key="3">
    <source>
        <dbReference type="Proteomes" id="UP000250266"/>
    </source>
</evidence>
<name>A0A8E2DWV1_9PEZI</name>